<protein>
    <submittedName>
        <fullName evidence="1">Uncharacterized protein</fullName>
    </submittedName>
</protein>
<keyword evidence="2" id="KW-1185">Reference proteome</keyword>
<organism evidence="1 2">
    <name type="scientific">Trichoderma guizhouense</name>
    <dbReference type="NCBI Taxonomy" id="1491466"/>
    <lineage>
        <taxon>Eukaryota</taxon>
        <taxon>Fungi</taxon>
        <taxon>Dikarya</taxon>
        <taxon>Ascomycota</taxon>
        <taxon>Pezizomycotina</taxon>
        <taxon>Sordariomycetes</taxon>
        <taxon>Hypocreomycetidae</taxon>
        <taxon>Hypocreales</taxon>
        <taxon>Hypocreaceae</taxon>
        <taxon>Trichoderma</taxon>
    </lineage>
</organism>
<comment type="caution">
    <text evidence="1">The sequence shown here is derived from an EMBL/GenBank/DDBJ whole genome shotgun (WGS) entry which is preliminary data.</text>
</comment>
<sequence length="216" mass="24577">MTQLSALEEYRPRNGSSLSREIELLLNYVKQLEFDPNTFVIIVCRHGAIEDFDIRATDDIRLSAVIAAVEKYGQYDNLVIITSGFISHLYFDIGYSIMDLKVYRCATNDNPNEYLHVDGYSKFHGQAVRSWEGMYHEAKLWLGPGVVFNLGSHIGQLGQLSEKSSAISEFDRNKLRAHIEKMDRVKMEGSWWDDFRAPISAIVGILASAAQRQQPQ</sequence>
<proteinExistence type="predicted"/>
<dbReference type="AlphaFoldDB" id="A0A1T3C820"/>
<gene>
    <name evidence="1" type="ORF">A0O28_0041110</name>
</gene>
<evidence type="ECO:0000313" key="1">
    <source>
        <dbReference type="EMBL" id="OPB37199.1"/>
    </source>
</evidence>
<dbReference type="Proteomes" id="UP000191004">
    <property type="component" value="Unassembled WGS sequence"/>
</dbReference>
<evidence type="ECO:0000313" key="2">
    <source>
        <dbReference type="Proteomes" id="UP000191004"/>
    </source>
</evidence>
<dbReference type="EMBL" id="LVVK01000022">
    <property type="protein sequence ID" value="OPB37199.1"/>
    <property type="molecule type" value="Genomic_DNA"/>
</dbReference>
<name>A0A1T3C820_9HYPO</name>
<accession>A0A1T3C820</accession>
<dbReference type="OrthoDB" id="5118341at2759"/>
<reference evidence="1 2" key="1">
    <citation type="submission" date="2016-04" db="EMBL/GenBank/DDBJ databases">
        <title>Multiple horizontal gene transfer events from other fungi enriched the ability of the initially mycotrophic fungus Trichoderma (Ascomycota) to feed on dead plant biomass.</title>
        <authorList>
            <person name="Atanasova L."/>
            <person name="Chenthamara K."/>
            <person name="Zhang J."/>
            <person name="Grujic M."/>
            <person name="Henrissat B."/>
            <person name="Kuo A."/>
            <person name="Aertz A."/>
            <person name="Salamov A."/>
            <person name="Lipzen A."/>
            <person name="Labutti K."/>
            <person name="Barry K."/>
            <person name="Miao Y."/>
            <person name="Rahimi M.J."/>
            <person name="Shen Q."/>
            <person name="Grigoriev I.V."/>
            <person name="Kubicek C.P."/>
            <person name="Druzhinina I.S."/>
        </authorList>
    </citation>
    <scope>NUCLEOTIDE SEQUENCE [LARGE SCALE GENOMIC DNA]</scope>
    <source>
        <strain evidence="1 2">NJAU 4742</strain>
    </source>
</reference>